<name>E6PBT1_TETTH</name>
<dbReference type="InterPro" id="IPR023029">
    <property type="entry name" value="Ribosomal_uS15_arc_euk"/>
</dbReference>
<sequence length="153" mass="17585">MGRMQMKGKGKGISGSALPFKRRSPKWLHMTPSTVVDLSVKLAKKGLTPSQIGVILRDQHGIPQVRFLTGQKILRILKKNGCAPQLPEDLYFLIKKALSIRKHLEKNRKDKDSKYRLILVESRIHRLSRYYKLNQKLPPKWKYNAQTASALVQ</sequence>
<dbReference type="InterPro" id="IPR000589">
    <property type="entry name" value="Ribosomal_uS15"/>
</dbReference>
<dbReference type="FunFam" id="4.10.860.130:FF:000001">
    <property type="entry name" value="40S ribosomal protein S13"/>
    <property type="match status" value="1"/>
</dbReference>
<dbReference type="PDB" id="2XZN">
    <property type="method" value="X-ray"/>
    <property type="resolution" value="3.93 A"/>
    <property type="chains" value="O=1-153"/>
</dbReference>
<dbReference type="InterPro" id="IPR012606">
    <property type="entry name" value="Ribosomal_uS15_N"/>
</dbReference>
<dbReference type="AlphaFoldDB" id="E6PBT1"/>
<dbReference type="SMART" id="SM01387">
    <property type="entry name" value="Ribosomal_S15"/>
    <property type="match status" value="1"/>
</dbReference>
<dbReference type="EMBL" id="BK007920">
    <property type="protein sequence ID" value="DAA33977.1"/>
    <property type="molecule type" value="mRNA"/>
</dbReference>
<evidence type="ECO:0000259" key="5">
    <source>
        <dbReference type="SMART" id="SM01386"/>
    </source>
</evidence>
<comment type="similarity">
    <text evidence="1 4">Belongs to the universal ribosomal protein uS15 family.</text>
</comment>
<organism evidence="6">
    <name type="scientific">Tetrahymena thermophila</name>
    <dbReference type="NCBI Taxonomy" id="5911"/>
    <lineage>
        <taxon>Eukaryota</taxon>
        <taxon>Sar</taxon>
        <taxon>Alveolata</taxon>
        <taxon>Ciliophora</taxon>
        <taxon>Intramacronucleata</taxon>
        <taxon>Oligohymenophorea</taxon>
        <taxon>Hymenostomatida</taxon>
        <taxon>Tetrahymenina</taxon>
        <taxon>Tetrahymenidae</taxon>
        <taxon>Tetrahymena</taxon>
    </lineage>
</organism>
<dbReference type="SUPFAM" id="SSF47060">
    <property type="entry name" value="S15/NS1 RNA-binding domain"/>
    <property type="match status" value="1"/>
</dbReference>
<dbReference type="PDB" id="2XZM">
    <property type="method" value="X-ray"/>
    <property type="resolution" value="3.93 A"/>
    <property type="chains" value="O=1-153"/>
</dbReference>
<dbReference type="GO" id="GO:0003735">
    <property type="term" value="F:structural constituent of ribosome"/>
    <property type="evidence" value="ECO:0007669"/>
    <property type="project" value="InterPro"/>
</dbReference>
<dbReference type="PANTHER" id="PTHR11885:SF6">
    <property type="entry name" value="SMALL RIBOSOMAL SUBUNIT PROTEIN US15"/>
    <property type="match status" value="1"/>
</dbReference>
<evidence type="ECO:0007829" key="9">
    <source>
        <dbReference type="PDB" id="4BTS"/>
    </source>
</evidence>
<dbReference type="Pfam" id="PF08069">
    <property type="entry name" value="Ribosomal_S13_N"/>
    <property type="match status" value="1"/>
</dbReference>
<dbReference type="FunFam" id="1.10.287.10:FF:000003">
    <property type="entry name" value="40S ribosomal protein S13"/>
    <property type="match status" value="1"/>
</dbReference>
<dbReference type="NCBIfam" id="NF006331">
    <property type="entry name" value="PRK08561.1"/>
    <property type="match status" value="1"/>
</dbReference>
<feature type="domain" description="Small ribosomal subunit protein uS15 N-terminal" evidence="5">
    <location>
        <begin position="1"/>
        <end position="62"/>
    </location>
</feature>
<dbReference type="CDD" id="cd00353">
    <property type="entry name" value="Ribosomal_S15p_S13e"/>
    <property type="match status" value="1"/>
</dbReference>
<dbReference type="GO" id="GO:0022627">
    <property type="term" value="C:cytosolic small ribosomal subunit"/>
    <property type="evidence" value="ECO:0007669"/>
    <property type="project" value="TreeGrafter"/>
</dbReference>
<dbReference type="InterPro" id="IPR009068">
    <property type="entry name" value="uS15_NS1_RNA-bd_sf"/>
</dbReference>
<evidence type="ECO:0000313" key="8">
    <source>
        <dbReference type="PDB" id="2XZN"/>
    </source>
</evidence>
<dbReference type="GO" id="GO:0005730">
    <property type="term" value="C:nucleolus"/>
    <property type="evidence" value="ECO:0007669"/>
    <property type="project" value="TreeGrafter"/>
</dbReference>
<dbReference type="GO" id="GO:0006412">
    <property type="term" value="P:translation"/>
    <property type="evidence" value="ECO:0007669"/>
    <property type="project" value="InterPro"/>
</dbReference>
<proteinExistence type="evidence at protein level"/>
<dbReference type="PROSITE" id="PS00362">
    <property type="entry name" value="RIBOSOMAL_S15"/>
    <property type="match status" value="1"/>
</dbReference>
<evidence type="ECO:0000313" key="7">
    <source>
        <dbReference type="PDB" id="2XZM"/>
    </source>
</evidence>
<keyword evidence="2 4" id="KW-0689">Ribosomal protein</keyword>
<keyword evidence="7 9" id="KW-0002">3D-structure</keyword>
<keyword evidence="3 4" id="KW-0687">Ribonucleoprotein</keyword>
<evidence type="ECO:0000313" key="6">
    <source>
        <dbReference type="EMBL" id="DAA33977.1"/>
    </source>
</evidence>
<dbReference type="HAMAP" id="MF_01343_A">
    <property type="entry name" value="Ribosomal_uS15_A"/>
    <property type="match status" value="1"/>
</dbReference>
<dbReference type="GO" id="GO:0070181">
    <property type="term" value="F:small ribosomal subunit rRNA binding"/>
    <property type="evidence" value="ECO:0007669"/>
    <property type="project" value="TreeGrafter"/>
</dbReference>
<evidence type="ECO:0000256" key="3">
    <source>
        <dbReference type="ARBA" id="ARBA00023274"/>
    </source>
</evidence>
<dbReference type="PDB" id="4BTS">
    <property type="method" value="X-ray"/>
    <property type="resolution" value="3.70 A"/>
    <property type="chains" value="AO/BO/CO/DO=1-153"/>
</dbReference>
<dbReference type="OMA" id="MHTRRKG"/>
<dbReference type="PDBsum" id="4BTS"/>
<dbReference type="Pfam" id="PF00312">
    <property type="entry name" value="Ribosomal_S15"/>
    <property type="match status" value="1"/>
</dbReference>
<dbReference type="IntAct" id="E6PBT1">
    <property type="interactions" value="1"/>
</dbReference>
<protein>
    <submittedName>
        <fullName evidence="6 7 8">Rps13e</fullName>
    </submittedName>
</protein>
<dbReference type="Gene3D" id="4.10.860.130">
    <property type="match status" value="1"/>
</dbReference>
<reference evidence="9" key="2">
    <citation type="journal article" date="2013" name="Nat. Struct. Mol. Biol.">
        <title>The crystal structure of the eukaryotic 40S ribosomal subunit in complex with eIF1 and eIF1A.</title>
        <authorList>
            <person name="Weisser M."/>
            <person name="Voigts-Hoffmann F."/>
            <person name="Rabl J."/>
            <person name="Leibundgut M."/>
            <person name="Ban N."/>
        </authorList>
    </citation>
    <scope>X-RAY CRYSTALLOGRAPHY (3.70 ANGSTROMS)</scope>
</reference>
<reference evidence="6 7" key="1">
    <citation type="journal article" date="2011" name="Science">
        <title>Crystal structure of the eukaryotic 40S ribosomal subunit in complex with initiation factor 1.</title>
        <authorList>
            <person name="Rabl J."/>
            <person name="Leibundgut M."/>
            <person name="Ataide S.F."/>
            <person name="Haag A."/>
            <person name="Ban N."/>
        </authorList>
    </citation>
    <scope>X-RAY CRYSTALLOGRAPHY (3.93 ANGSTROMS)</scope>
</reference>
<evidence type="ECO:0000256" key="1">
    <source>
        <dbReference type="ARBA" id="ARBA00008434"/>
    </source>
</evidence>
<dbReference type="SMART" id="SM01386">
    <property type="entry name" value="Ribosomal_S13_N"/>
    <property type="match status" value="1"/>
</dbReference>
<evidence type="ECO:0000256" key="4">
    <source>
        <dbReference type="RuleBase" id="RU003919"/>
    </source>
</evidence>
<dbReference type="Gene3D" id="1.10.287.10">
    <property type="entry name" value="S15/NS1, RNA-binding"/>
    <property type="match status" value="1"/>
</dbReference>
<accession>E6PBT1</accession>
<dbReference type="PANTHER" id="PTHR11885">
    <property type="entry name" value="RIBOSOMAL PROTEIN S15P/S13E"/>
    <property type="match status" value="1"/>
</dbReference>
<evidence type="ECO:0000256" key="2">
    <source>
        <dbReference type="ARBA" id="ARBA00022980"/>
    </source>
</evidence>